<dbReference type="PROSITE" id="PS00211">
    <property type="entry name" value="ABC_TRANSPORTER_1"/>
    <property type="match status" value="1"/>
</dbReference>
<dbReference type="FunFam" id="1.20.1560.10:FF:000011">
    <property type="entry name" value="Multidrug ABC transporter ATP-binding protein"/>
    <property type="match status" value="1"/>
</dbReference>
<dbReference type="Gene3D" id="3.40.50.300">
    <property type="entry name" value="P-loop containing nucleotide triphosphate hydrolases"/>
    <property type="match status" value="1"/>
</dbReference>
<feature type="region of interest" description="Disordered" evidence="9">
    <location>
        <begin position="1"/>
        <end position="23"/>
    </location>
</feature>
<evidence type="ECO:0000256" key="2">
    <source>
        <dbReference type="ARBA" id="ARBA00022448"/>
    </source>
</evidence>
<dbReference type="InterPro" id="IPR027417">
    <property type="entry name" value="P-loop_NTPase"/>
</dbReference>
<dbReference type="CDD" id="cd18547">
    <property type="entry name" value="ABC_6TM_Tm288_like"/>
    <property type="match status" value="1"/>
</dbReference>
<evidence type="ECO:0000313" key="13">
    <source>
        <dbReference type="EMBL" id="RGJ04882.1"/>
    </source>
</evidence>
<keyword evidence="5" id="KW-0547">Nucleotide-binding</keyword>
<dbReference type="PROSITE" id="PS50929">
    <property type="entry name" value="ABC_TM1F"/>
    <property type="match status" value="1"/>
</dbReference>
<dbReference type="SUPFAM" id="SSF90123">
    <property type="entry name" value="ABC transporter transmembrane region"/>
    <property type="match status" value="1"/>
</dbReference>
<evidence type="ECO:0000256" key="7">
    <source>
        <dbReference type="ARBA" id="ARBA00022989"/>
    </source>
</evidence>
<comment type="caution">
    <text evidence="13">The sequence shown here is derived from an EMBL/GenBank/DDBJ whole genome shotgun (WGS) entry which is preliminary data.</text>
</comment>
<evidence type="ECO:0000256" key="9">
    <source>
        <dbReference type="SAM" id="MobiDB-lite"/>
    </source>
</evidence>
<proteinExistence type="predicted"/>
<dbReference type="PANTHER" id="PTHR43394:SF1">
    <property type="entry name" value="ATP-BINDING CASSETTE SUB-FAMILY B MEMBER 10, MITOCHONDRIAL"/>
    <property type="match status" value="1"/>
</dbReference>
<dbReference type="InterPro" id="IPR003439">
    <property type="entry name" value="ABC_transporter-like_ATP-bd"/>
</dbReference>
<evidence type="ECO:0000256" key="1">
    <source>
        <dbReference type="ARBA" id="ARBA00004651"/>
    </source>
</evidence>
<evidence type="ECO:0000256" key="4">
    <source>
        <dbReference type="ARBA" id="ARBA00022692"/>
    </source>
</evidence>
<dbReference type="SMART" id="SM00382">
    <property type="entry name" value="AAA"/>
    <property type="match status" value="1"/>
</dbReference>
<dbReference type="Gene3D" id="1.20.1560.10">
    <property type="entry name" value="ABC transporter type 1, transmembrane domain"/>
    <property type="match status" value="1"/>
</dbReference>
<dbReference type="SUPFAM" id="SSF52540">
    <property type="entry name" value="P-loop containing nucleoside triphosphate hydrolases"/>
    <property type="match status" value="1"/>
</dbReference>
<evidence type="ECO:0000256" key="3">
    <source>
        <dbReference type="ARBA" id="ARBA00022475"/>
    </source>
</evidence>
<evidence type="ECO:0000259" key="11">
    <source>
        <dbReference type="PROSITE" id="PS50893"/>
    </source>
</evidence>
<keyword evidence="8 10" id="KW-0472">Membrane</keyword>
<reference evidence="13 14" key="1">
    <citation type="submission" date="2018-08" db="EMBL/GenBank/DDBJ databases">
        <title>A genome reference for cultivated species of the human gut microbiota.</title>
        <authorList>
            <person name="Zou Y."/>
            <person name="Xue W."/>
            <person name="Luo G."/>
        </authorList>
    </citation>
    <scope>NUCLEOTIDE SEQUENCE [LARGE SCALE GENOMIC DNA]</scope>
    <source>
        <strain evidence="13 14">TM09-12</strain>
    </source>
</reference>
<dbReference type="InterPro" id="IPR036640">
    <property type="entry name" value="ABC1_TM_sf"/>
</dbReference>
<keyword evidence="2" id="KW-0813">Transport</keyword>
<feature type="transmembrane region" description="Helical" evidence="10">
    <location>
        <begin position="189"/>
        <end position="207"/>
    </location>
</feature>
<evidence type="ECO:0000256" key="10">
    <source>
        <dbReference type="SAM" id="Phobius"/>
    </source>
</evidence>
<dbReference type="InterPro" id="IPR017871">
    <property type="entry name" value="ABC_transporter-like_CS"/>
</dbReference>
<keyword evidence="3" id="KW-1003">Cell membrane</keyword>
<dbReference type="Pfam" id="PF00005">
    <property type="entry name" value="ABC_tran"/>
    <property type="match status" value="1"/>
</dbReference>
<accession>A0A374PAG5</accession>
<dbReference type="RefSeq" id="WP_118033157.1">
    <property type="nucleotide sequence ID" value="NZ_QSON01000005.1"/>
</dbReference>
<dbReference type="FunFam" id="3.40.50.300:FF:000287">
    <property type="entry name" value="Multidrug ABC transporter ATP-binding protein"/>
    <property type="match status" value="1"/>
</dbReference>
<dbReference type="PANTHER" id="PTHR43394">
    <property type="entry name" value="ATP-DEPENDENT PERMEASE MDL1, MITOCHONDRIAL"/>
    <property type="match status" value="1"/>
</dbReference>
<sequence>MAMNNRTGSGADKMSRAPQKKPENTWNTIRRLTGYMKKSIPLIIVTFLIIIAGTVMQVLSPKLLGSATTLIFHGITQGTGVDFHALGAILCTVGALYAGVFVTSFLQQYIMTVISQKTTHAMRNELKAKMNRVPVSYFDKHPNGELMSVAVNDVDNIVTNLQQSLVSLLSSAVLVAGVLWMMLSISPFLTLLACITLPGSLLVMKFISPKAKRYSTDYFSSLGRLNSQIEESYQGFSVIKTFNGEDNALDAFDEINRDMYSTGWKARFIGGLSMPGMLLVQNIVYVLIAAAGCFRVVSGAITIGDIQAFLQYSSQFSSPLMQLAQIWTNVISMVASAERVFEMLDAEETVDYECEFPDHTDDTAKVVFDHVEFGYTEAPLLKDFSMAVDEGQMVAIVGRTGAGKTTLIHLLERFYEIRSGSLRIDGKDIRSETPHELRSRIGMVLQDTWLFSGTIYDNIKYGNESATDEQIFAAARAAYADDFIQQLPDGYQTVLGEDAGNISQGQRQLITIACAFVSDPEILILDEATSSVDSRTELTIQKAMKHLLKGRTSFVVAHRLSTIYDADRILVMDDGDIVETGTHKELLLLNGTYADIYNSQFAQTAV</sequence>
<name>A0A374PAG5_9FIRM</name>
<dbReference type="GO" id="GO:0005886">
    <property type="term" value="C:plasma membrane"/>
    <property type="evidence" value="ECO:0007669"/>
    <property type="project" value="UniProtKB-SubCell"/>
</dbReference>
<comment type="subcellular location">
    <subcellularLocation>
        <location evidence="1">Cell membrane</location>
        <topology evidence="1">Multi-pass membrane protein</topology>
    </subcellularLocation>
</comment>
<feature type="transmembrane region" description="Helical" evidence="10">
    <location>
        <begin position="40"/>
        <end position="59"/>
    </location>
</feature>
<evidence type="ECO:0000259" key="12">
    <source>
        <dbReference type="PROSITE" id="PS50929"/>
    </source>
</evidence>
<keyword evidence="4 10" id="KW-0812">Transmembrane</keyword>
<dbReference type="InterPro" id="IPR003593">
    <property type="entry name" value="AAA+_ATPase"/>
</dbReference>
<dbReference type="GO" id="GO:0016887">
    <property type="term" value="F:ATP hydrolysis activity"/>
    <property type="evidence" value="ECO:0007669"/>
    <property type="project" value="InterPro"/>
</dbReference>
<keyword evidence="6 13" id="KW-0067">ATP-binding</keyword>
<evidence type="ECO:0000256" key="5">
    <source>
        <dbReference type="ARBA" id="ARBA00022741"/>
    </source>
</evidence>
<evidence type="ECO:0000313" key="14">
    <source>
        <dbReference type="Proteomes" id="UP000263014"/>
    </source>
</evidence>
<dbReference type="EMBL" id="QSON01000005">
    <property type="protein sequence ID" value="RGJ04882.1"/>
    <property type="molecule type" value="Genomic_DNA"/>
</dbReference>
<dbReference type="InterPro" id="IPR039421">
    <property type="entry name" value="Type_1_exporter"/>
</dbReference>
<evidence type="ECO:0000256" key="6">
    <source>
        <dbReference type="ARBA" id="ARBA00022840"/>
    </source>
</evidence>
<feature type="domain" description="ABC transporter" evidence="11">
    <location>
        <begin position="366"/>
        <end position="599"/>
    </location>
</feature>
<keyword evidence="7 10" id="KW-1133">Transmembrane helix</keyword>
<protein>
    <submittedName>
        <fullName evidence="13">ABC transporter ATP-binding protein</fullName>
    </submittedName>
</protein>
<dbReference type="InterPro" id="IPR011527">
    <property type="entry name" value="ABC1_TM_dom"/>
</dbReference>
<feature type="transmembrane region" description="Helical" evidence="10">
    <location>
        <begin position="83"/>
        <end position="106"/>
    </location>
</feature>
<dbReference type="PROSITE" id="PS50893">
    <property type="entry name" value="ABC_TRANSPORTER_2"/>
    <property type="match status" value="1"/>
</dbReference>
<evidence type="ECO:0000256" key="8">
    <source>
        <dbReference type="ARBA" id="ARBA00023136"/>
    </source>
</evidence>
<dbReference type="Proteomes" id="UP000263014">
    <property type="component" value="Unassembled WGS sequence"/>
</dbReference>
<dbReference type="AlphaFoldDB" id="A0A374PAG5"/>
<organism evidence="13 14">
    <name type="scientific">Hungatella hathewayi</name>
    <dbReference type="NCBI Taxonomy" id="154046"/>
    <lineage>
        <taxon>Bacteria</taxon>
        <taxon>Bacillati</taxon>
        <taxon>Bacillota</taxon>
        <taxon>Clostridia</taxon>
        <taxon>Lachnospirales</taxon>
        <taxon>Lachnospiraceae</taxon>
        <taxon>Hungatella</taxon>
    </lineage>
</organism>
<feature type="domain" description="ABC transmembrane type-1" evidence="12">
    <location>
        <begin position="44"/>
        <end position="332"/>
    </location>
</feature>
<dbReference type="GO" id="GO:0015421">
    <property type="term" value="F:ABC-type oligopeptide transporter activity"/>
    <property type="evidence" value="ECO:0007669"/>
    <property type="project" value="TreeGrafter"/>
</dbReference>
<dbReference type="Pfam" id="PF00664">
    <property type="entry name" value="ABC_membrane"/>
    <property type="match status" value="1"/>
</dbReference>
<dbReference type="GO" id="GO:0005524">
    <property type="term" value="F:ATP binding"/>
    <property type="evidence" value="ECO:0007669"/>
    <property type="project" value="UniProtKB-KW"/>
</dbReference>
<feature type="transmembrane region" description="Helical" evidence="10">
    <location>
        <begin position="165"/>
        <end position="183"/>
    </location>
</feature>
<gene>
    <name evidence="13" type="ORF">DXD79_13305</name>
</gene>